<dbReference type="Proteomes" id="UP000828048">
    <property type="component" value="Chromosome 2"/>
</dbReference>
<name>A0ACB7X569_9ERIC</name>
<evidence type="ECO:0000313" key="2">
    <source>
        <dbReference type="Proteomes" id="UP000828048"/>
    </source>
</evidence>
<organism evidence="1 2">
    <name type="scientific">Vaccinium darrowii</name>
    <dbReference type="NCBI Taxonomy" id="229202"/>
    <lineage>
        <taxon>Eukaryota</taxon>
        <taxon>Viridiplantae</taxon>
        <taxon>Streptophyta</taxon>
        <taxon>Embryophyta</taxon>
        <taxon>Tracheophyta</taxon>
        <taxon>Spermatophyta</taxon>
        <taxon>Magnoliopsida</taxon>
        <taxon>eudicotyledons</taxon>
        <taxon>Gunneridae</taxon>
        <taxon>Pentapetalae</taxon>
        <taxon>asterids</taxon>
        <taxon>Ericales</taxon>
        <taxon>Ericaceae</taxon>
        <taxon>Vaccinioideae</taxon>
        <taxon>Vaccinieae</taxon>
        <taxon>Vaccinium</taxon>
    </lineage>
</organism>
<protein>
    <submittedName>
        <fullName evidence="1">Uncharacterized protein</fullName>
    </submittedName>
</protein>
<evidence type="ECO:0000313" key="1">
    <source>
        <dbReference type="EMBL" id="KAH7835862.1"/>
    </source>
</evidence>
<comment type="caution">
    <text evidence="1">The sequence shown here is derived from an EMBL/GenBank/DDBJ whole genome shotgun (WGS) entry which is preliminary data.</text>
</comment>
<sequence length="926" mass="100872">MEDKRKDGGNQPRSAAADSSVTPSKLPDSSPAAEAPSSRRRGGSHKRKAASISSGNNGATPPTTSSKRQAREKSSAAAPIHNGPTTRARQSPAADEAVKIEVAAEVGGGPQVVRVSGETSGVVEVDWEAKFEAEYEVIRSRGVNVHAVPIPAGWFSWSKVHPLEEQAMPSFFNGKSENRTPEIYMGIRNWIMRKFHANPSTLVELKDLSDLSVGELDARQEVMEFLDHWGLINYHPFPENGSTMNHNVDGEAKTDSLVEKLYRFEAEQSCAPVAPRTNAVTAAAPSGLFPESSVAEELAKTEEGPSVEYHCNSCSADCSRKRYHNQKQADFDLCSECFNNGKFDSDMSPTDFILMEPAEAAGVSGGKWTDQETLLLLEALELYKENWNEIAEHVATKTKTQCILHFVQMPIEETFMDRDDQIDGSLKETADPDRGNTDSSAPNDPAETTDSRNVADDNKPESSPMEILKLEDPSEVKVGQETKENCALKALKEAFEAVGSFPAPGEQFSFAEAGNPVMALAAFLVRMAEPSAAAALVRSSLKSISGNSSSIQLAARHCFLLHDPPDSKKSADSERSVAETVGQDALNNEKENEENKKEKSKLVVDGSNLPSDRNDDKDKGSSRKEELSTSPNGGLIEKSHPEDLATTGAKESDDLTPKPEIHPDNPDLPKDAATISAKESEDLTSKEEIPSSSAKGPGDGALEDGPSNCTEASKDIVAVPGSLPSEKEPVTSSSITENGRKQGEEETKDFTNETQDPLETKDDHNVDKVKRTAVTAISAAAVKAKLLADQEEDQIRQLATLLIDKQLHKLENKLAFFSDMESVVMRVREQMERSKQKLYQERAHIIASRMGFSAPSSRPMQQSIPINRVAMGFANSAVKPPMGMGMTSQRPPMASNAFWFFTISSNLMPVSDDDHKLNTEMRRKKN</sequence>
<dbReference type="EMBL" id="CM037152">
    <property type="protein sequence ID" value="KAH7835862.1"/>
    <property type="molecule type" value="Genomic_DNA"/>
</dbReference>
<gene>
    <name evidence="1" type="ORF">Vadar_030608</name>
</gene>
<keyword evidence="2" id="KW-1185">Reference proteome</keyword>
<reference evidence="1 2" key="1">
    <citation type="journal article" date="2021" name="Hortic Res">
        <title>High-quality reference genome and annotation aids understanding of berry development for evergreen blueberry (Vaccinium darrowii).</title>
        <authorList>
            <person name="Yu J."/>
            <person name="Hulse-Kemp A.M."/>
            <person name="Babiker E."/>
            <person name="Staton M."/>
        </authorList>
    </citation>
    <scope>NUCLEOTIDE SEQUENCE [LARGE SCALE GENOMIC DNA]</scope>
    <source>
        <strain evidence="2">cv. NJ 8807/NJ 8810</strain>
        <tissue evidence="1">Young leaf</tissue>
    </source>
</reference>
<proteinExistence type="predicted"/>
<accession>A0ACB7X569</accession>